<evidence type="ECO:0000256" key="1">
    <source>
        <dbReference type="ARBA" id="ARBA00004651"/>
    </source>
</evidence>
<dbReference type="NCBIfam" id="TIGR00380">
    <property type="entry name" value="cobal_cbiB"/>
    <property type="match status" value="1"/>
</dbReference>
<evidence type="ECO:0000256" key="2">
    <source>
        <dbReference type="ARBA" id="ARBA00004953"/>
    </source>
</evidence>
<name>A0ABW3GEH4_9NOCA</name>
<evidence type="ECO:0000256" key="4">
    <source>
        <dbReference type="ARBA" id="ARBA00022475"/>
    </source>
</evidence>
<dbReference type="HAMAP" id="MF_00024">
    <property type="entry name" value="CobD_CbiB"/>
    <property type="match status" value="1"/>
</dbReference>
<gene>
    <name evidence="9" type="primary">cobD</name>
    <name evidence="10" type="ORF">ACFQ04_14835</name>
</gene>
<dbReference type="NCBIfam" id="NF002276">
    <property type="entry name" value="PRK01209.1-4"/>
    <property type="match status" value="1"/>
</dbReference>
<keyword evidence="11" id="KW-1185">Reference proteome</keyword>
<keyword evidence="5 9" id="KW-0169">Cobalamin biosynthesis</keyword>
<evidence type="ECO:0000313" key="11">
    <source>
        <dbReference type="Proteomes" id="UP001597068"/>
    </source>
</evidence>
<evidence type="ECO:0000256" key="5">
    <source>
        <dbReference type="ARBA" id="ARBA00022573"/>
    </source>
</evidence>
<evidence type="ECO:0000256" key="8">
    <source>
        <dbReference type="ARBA" id="ARBA00023136"/>
    </source>
</evidence>
<keyword evidence="6 9" id="KW-0812">Transmembrane</keyword>
<comment type="similarity">
    <text evidence="3 9">Belongs to the CobD/CbiB family.</text>
</comment>
<evidence type="ECO:0000256" key="6">
    <source>
        <dbReference type="ARBA" id="ARBA00022692"/>
    </source>
</evidence>
<dbReference type="EMBL" id="JBHTIL010000002">
    <property type="protein sequence ID" value="MFD0927012.1"/>
    <property type="molecule type" value="Genomic_DNA"/>
</dbReference>
<organism evidence="10 11">
    <name type="scientific">Williamsia deligens</name>
    <dbReference type="NCBI Taxonomy" id="321325"/>
    <lineage>
        <taxon>Bacteria</taxon>
        <taxon>Bacillati</taxon>
        <taxon>Actinomycetota</taxon>
        <taxon>Actinomycetes</taxon>
        <taxon>Mycobacteriales</taxon>
        <taxon>Nocardiaceae</taxon>
        <taxon>Williamsia</taxon>
    </lineage>
</organism>
<sequence>MTRRRGVARAVGIALGVAADRVLGDPARLHPVAGMGTAAGALQRVLYADNRLAGAIHTAVCVGGTVGLLAPVERRSPVVAGLATAAATWTALGGTTLTRVAGELGARVESGDLDGARVLVPSLCGRDPASLDGPGMVRAAVESLAENTSDATVGPLVWAVLAGAPGAMGYRMANTLDAMVGYRSPRYRRFGWASARLDDLANLVPARLMGTVVVALGPDRRAAARAWRDDAAAHPSPNAGVVEAAFAGALGVGLGGITVYAHGVEDRPRLGDGPSPTSADLRRAVDLSRRTQTVVAAIACAAALAVPDRGGARGVRTRSGR</sequence>
<accession>A0ABW3GEH4</accession>
<proteinExistence type="inferred from homology"/>
<dbReference type="RefSeq" id="WP_253648692.1">
    <property type="nucleotide sequence ID" value="NZ_BAAAMO010000006.1"/>
</dbReference>
<dbReference type="PANTHER" id="PTHR34308">
    <property type="entry name" value="COBALAMIN BIOSYNTHESIS PROTEIN CBIB"/>
    <property type="match status" value="1"/>
</dbReference>
<evidence type="ECO:0000313" key="10">
    <source>
        <dbReference type="EMBL" id="MFD0927012.1"/>
    </source>
</evidence>
<comment type="function">
    <text evidence="9">Converts cobyric acid to cobinamide by the addition of aminopropanol on the F carboxylic group.</text>
</comment>
<protein>
    <recommendedName>
        <fullName evidence="9">Cobalamin biosynthesis protein CobD</fullName>
    </recommendedName>
</protein>
<dbReference type="Proteomes" id="UP001597068">
    <property type="component" value="Unassembled WGS sequence"/>
</dbReference>
<comment type="caution">
    <text evidence="10">The sequence shown here is derived from an EMBL/GenBank/DDBJ whole genome shotgun (WGS) entry which is preliminary data.</text>
</comment>
<keyword evidence="8 9" id="KW-0472">Membrane</keyword>
<evidence type="ECO:0000256" key="3">
    <source>
        <dbReference type="ARBA" id="ARBA00006263"/>
    </source>
</evidence>
<reference evidence="11" key="1">
    <citation type="journal article" date="2019" name="Int. J. Syst. Evol. Microbiol.">
        <title>The Global Catalogue of Microorganisms (GCM) 10K type strain sequencing project: providing services to taxonomists for standard genome sequencing and annotation.</title>
        <authorList>
            <consortium name="The Broad Institute Genomics Platform"/>
            <consortium name="The Broad Institute Genome Sequencing Center for Infectious Disease"/>
            <person name="Wu L."/>
            <person name="Ma J."/>
        </authorList>
    </citation>
    <scope>NUCLEOTIDE SEQUENCE [LARGE SCALE GENOMIC DNA]</scope>
    <source>
        <strain evidence="11">CCUG 50873</strain>
    </source>
</reference>
<dbReference type="Pfam" id="PF03186">
    <property type="entry name" value="CobD_Cbib"/>
    <property type="match status" value="1"/>
</dbReference>
<dbReference type="PANTHER" id="PTHR34308:SF1">
    <property type="entry name" value="COBALAMIN BIOSYNTHESIS PROTEIN CBIB"/>
    <property type="match status" value="1"/>
</dbReference>
<keyword evidence="4 9" id="KW-1003">Cell membrane</keyword>
<comment type="pathway">
    <text evidence="2 9">Cofactor biosynthesis; adenosylcobalamin biosynthesis.</text>
</comment>
<dbReference type="InterPro" id="IPR004485">
    <property type="entry name" value="Cobalamin_biosynth_CobD/CbiB"/>
</dbReference>
<comment type="subcellular location">
    <subcellularLocation>
        <location evidence="1 9">Cell membrane</location>
        <topology evidence="1 9">Multi-pass membrane protein</topology>
    </subcellularLocation>
</comment>
<evidence type="ECO:0000256" key="7">
    <source>
        <dbReference type="ARBA" id="ARBA00022989"/>
    </source>
</evidence>
<evidence type="ECO:0000256" key="9">
    <source>
        <dbReference type="HAMAP-Rule" id="MF_00024"/>
    </source>
</evidence>
<keyword evidence="7 9" id="KW-1133">Transmembrane helix</keyword>